<dbReference type="SMART" id="SM00388">
    <property type="entry name" value="HisKA"/>
    <property type="match status" value="1"/>
</dbReference>
<sequence length="560" mass="63618">MVQNSKSATGMKKLEQEEASLIESKRYFNAIFQQSFQLLALLKPEGTVIDVNQAVLDFSGLDKSKLINHRFWECGIWATSNQTQELLSCAIARAAKKEVSRHEVEVLAAGNAIATIDFAIKPITDERERVISLVWEAQDLSNQKRAEAEIHKLKTQLEQCVAERTLLYENLTEINNCQDIKKVLQETEERFQIMADTAPVMIWMSGTDKLCDYFNKGWLEFTGRSMAQELSNGWAQGVHPDDLERCLKTYISAFDARQPFKMEYRLRRFDGEYRWVLDTGTPRWNADGSFAGYLGSCIDVSDFKQATITLKQRAEELTRTNAILAKTTTLLKKRNDELDQFAYVASHDLKAPLRAIANLSEWIEEDLQGKLPEENQHQMHLLRGRVHRMEALINGLLEYSRIGRIQTPVSVVDVGELLQEVIDLVAPPPTFTIEVEPGMPIFVTKKLPLQQVFANLIANAIKHHTRPDGHVKISVQDRGDYYEFAVVDDGPGIALEYQEKVFLIFQTLEARDQKESTGVGLAIVKKIVETETGAIALESQQGMGCTFRFTWPKQPRELYA</sequence>
<keyword evidence="3" id="KW-0597">Phosphoprotein</keyword>
<evidence type="ECO:0000256" key="1">
    <source>
        <dbReference type="ARBA" id="ARBA00000085"/>
    </source>
</evidence>
<keyword evidence="4" id="KW-0808">Transferase</keyword>
<dbReference type="PRINTS" id="PR00344">
    <property type="entry name" value="BCTRLSENSOR"/>
</dbReference>
<dbReference type="SMART" id="SM00086">
    <property type="entry name" value="PAC"/>
    <property type="match status" value="2"/>
</dbReference>
<dbReference type="Pfam" id="PF08448">
    <property type="entry name" value="PAS_4"/>
    <property type="match status" value="1"/>
</dbReference>
<dbReference type="SMART" id="SM00091">
    <property type="entry name" value="PAS"/>
    <property type="match status" value="2"/>
</dbReference>
<dbReference type="FunFam" id="3.30.450.20:FF:000099">
    <property type="entry name" value="Sensory box sensor histidine kinase"/>
    <property type="match status" value="1"/>
</dbReference>
<evidence type="ECO:0000313" key="9">
    <source>
        <dbReference type="EMBL" id="RUR73496.1"/>
    </source>
</evidence>
<keyword evidence="10" id="KW-1185">Reference proteome</keyword>
<dbReference type="Gene3D" id="3.30.450.20">
    <property type="entry name" value="PAS domain"/>
    <property type="match status" value="2"/>
</dbReference>
<dbReference type="Pfam" id="PF02518">
    <property type="entry name" value="HATPase_c"/>
    <property type="match status" value="1"/>
</dbReference>
<dbReference type="SUPFAM" id="SSF55785">
    <property type="entry name" value="PYP-like sensor domain (PAS domain)"/>
    <property type="match status" value="2"/>
</dbReference>
<dbReference type="PANTHER" id="PTHR43304:SF1">
    <property type="entry name" value="PAC DOMAIN-CONTAINING PROTEIN"/>
    <property type="match status" value="1"/>
</dbReference>
<reference evidence="9 10" key="1">
    <citation type="journal article" date="2019" name="Genome Biol. Evol.">
        <title>Day and night: Metabolic profiles and evolutionary relationships of six axenic non-marine cyanobacteria.</title>
        <authorList>
            <person name="Will S.E."/>
            <person name="Henke P."/>
            <person name="Boedeker C."/>
            <person name="Huang S."/>
            <person name="Brinkmann H."/>
            <person name="Rohde M."/>
            <person name="Jarek M."/>
            <person name="Friedl T."/>
            <person name="Seufert S."/>
            <person name="Schumacher M."/>
            <person name="Overmann J."/>
            <person name="Neumann-Schaal M."/>
            <person name="Petersen J."/>
        </authorList>
    </citation>
    <scope>NUCLEOTIDE SEQUENCE [LARGE SCALE GENOMIC DNA]</scope>
    <source>
        <strain evidence="9 10">PCC 6912</strain>
    </source>
</reference>
<organism evidence="9 10">
    <name type="scientific">Chlorogloeopsis fritschii PCC 6912</name>
    <dbReference type="NCBI Taxonomy" id="211165"/>
    <lineage>
        <taxon>Bacteria</taxon>
        <taxon>Bacillati</taxon>
        <taxon>Cyanobacteriota</taxon>
        <taxon>Cyanophyceae</taxon>
        <taxon>Nostocales</taxon>
        <taxon>Chlorogloeopsidaceae</taxon>
        <taxon>Chlorogloeopsis</taxon>
    </lineage>
</organism>
<feature type="domain" description="PAC" evidence="8">
    <location>
        <begin position="260"/>
        <end position="312"/>
    </location>
</feature>
<dbReference type="InterPro" id="IPR035965">
    <property type="entry name" value="PAS-like_dom_sf"/>
</dbReference>
<dbReference type="RefSeq" id="WP_016873741.1">
    <property type="nucleotide sequence ID" value="NZ_AJLN01000047.1"/>
</dbReference>
<dbReference type="Proteomes" id="UP000268857">
    <property type="component" value="Unassembled WGS sequence"/>
</dbReference>
<name>A0A3S0ZCJ2_CHLFR</name>
<dbReference type="InterPro" id="IPR005467">
    <property type="entry name" value="His_kinase_dom"/>
</dbReference>
<dbReference type="SUPFAM" id="SSF47384">
    <property type="entry name" value="Homodimeric domain of signal transducing histidine kinase"/>
    <property type="match status" value="1"/>
</dbReference>
<dbReference type="Gene3D" id="1.10.287.130">
    <property type="match status" value="1"/>
</dbReference>
<dbReference type="CDD" id="cd00130">
    <property type="entry name" value="PAS"/>
    <property type="match status" value="1"/>
</dbReference>
<dbReference type="AlphaFoldDB" id="A0A3S0ZCJ2"/>
<dbReference type="PROSITE" id="PS50109">
    <property type="entry name" value="HIS_KIN"/>
    <property type="match status" value="1"/>
</dbReference>
<evidence type="ECO:0000256" key="5">
    <source>
        <dbReference type="ARBA" id="ARBA00022777"/>
    </source>
</evidence>
<dbReference type="InterPro" id="IPR003594">
    <property type="entry name" value="HATPase_dom"/>
</dbReference>
<dbReference type="InterPro" id="IPR001610">
    <property type="entry name" value="PAC"/>
</dbReference>
<dbReference type="InterPro" id="IPR000700">
    <property type="entry name" value="PAS-assoc_C"/>
</dbReference>
<keyword evidence="5 9" id="KW-0418">Kinase</keyword>
<evidence type="ECO:0000259" key="7">
    <source>
        <dbReference type="PROSITE" id="PS50109"/>
    </source>
</evidence>
<dbReference type="InterPro" id="IPR013655">
    <property type="entry name" value="PAS_fold_3"/>
</dbReference>
<gene>
    <name evidence="9" type="ORF">PCC6912_56670</name>
</gene>
<dbReference type="EMBL" id="RSCJ01000035">
    <property type="protein sequence ID" value="RUR73496.1"/>
    <property type="molecule type" value="Genomic_DNA"/>
</dbReference>
<dbReference type="InterPro" id="IPR036890">
    <property type="entry name" value="HATPase_C_sf"/>
</dbReference>
<evidence type="ECO:0000259" key="8">
    <source>
        <dbReference type="PROSITE" id="PS50113"/>
    </source>
</evidence>
<dbReference type="GO" id="GO:0000155">
    <property type="term" value="F:phosphorelay sensor kinase activity"/>
    <property type="evidence" value="ECO:0007669"/>
    <property type="project" value="InterPro"/>
</dbReference>
<dbReference type="OrthoDB" id="475707at2"/>
<dbReference type="CDD" id="cd00082">
    <property type="entry name" value="HisKA"/>
    <property type="match status" value="1"/>
</dbReference>
<keyword evidence="6" id="KW-0902">Two-component regulatory system</keyword>
<dbReference type="PROSITE" id="PS50113">
    <property type="entry name" value="PAC"/>
    <property type="match status" value="2"/>
</dbReference>
<dbReference type="PANTHER" id="PTHR43304">
    <property type="entry name" value="PHYTOCHROME-LIKE PROTEIN CPH1"/>
    <property type="match status" value="1"/>
</dbReference>
<comment type="catalytic activity">
    <reaction evidence="1">
        <text>ATP + protein L-histidine = ADP + protein N-phospho-L-histidine.</text>
        <dbReference type="EC" id="2.7.13.3"/>
    </reaction>
</comment>
<evidence type="ECO:0000256" key="3">
    <source>
        <dbReference type="ARBA" id="ARBA00022553"/>
    </source>
</evidence>
<dbReference type="STRING" id="211165.GCA_000317285_01182"/>
<feature type="domain" description="Histidine kinase" evidence="7">
    <location>
        <begin position="344"/>
        <end position="555"/>
    </location>
</feature>
<comment type="caution">
    <text evidence="9">The sequence shown here is derived from an EMBL/GenBank/DDBJ whole genome shotgun (WGS) entry which is preliminary data.</text>
</comment>
<dbReference type="InterPro" id="IPR004358">
    <property type="entry name" value="Sig_transdc_His_kin-like_C"/>
</dbReference>
<dbReference type="SUPFAM" id="SSF55874">
    <property type="entry name" value="ATPase domain of HSP90 chaperone/DNA topoisomerase II/histidine kinase"/>
    <property type="match status" value="1"/>
</dbReference>
<dbReference type="Pfam" id="PF08447">
    <property type="entry name" value="PAS_3"/>
    <property type="match status" value="1"/>
</dbReference>
<dbReference type="InterPro" id="IPR003661">
    <property type="entry name" value="HisK_dim/P_dom"/>
</dbReference>
<dbReference type="InterPro" id="IPR013656">
    <property type="entry name" value="PAS_4"/>
</dbReference>
<protein>
    <recommendedName>
        <fullName evidence="2">histidine kinase</fullName>
        <ecNumber evidence="2">2.7.13.3</ecNumber>
    </recommendedName>
</protein>
<dbReference type="EC" id="2.7.13.3" evidence="2"/>
<dbReference type="Gene3D" id="3.30.565.10">
    <property type="entry name" value="Histidine kinase-like ATPase, C-terminal domain"/>
    <property type="match status" value="1"/>
</dbReference>
<evidence type="ECO:0000256" key="4">
    <source>
        <dbReference type="ARBA" id="ARBA00022679"/>
    </source>
</evidence>
<dbReference type="InterPro" id="IPR000014">
    <property type="entry name" value="PAS"/>
</dbReference>
<evidence type="ECO:0000313" key="10">
    <source>
        <dbReference type="Proteomes" id="UP000268857"/>
    </source>
</evidence>
<accession>A0A3S0ZCJ2</accession>
<evidence type="ECO:0000256" key="2">
    <source>
        <dbReference type="ARBA" id="ARBA00012438"/>
    </source>
</evidence>
<dbReference type="InterPro" id="IPR036097">
    <property type="entry name" value="HisK_dim/P_sf"/>
</dbReference>
<proteinExistence type="predicted"/>
<dbReference type="Pfam" id="PF00512">
    <property type="entry name" value="HisKA"/>
    <property type="match status" value="1"/>
</dbReference>
<dbReference type="SMART" id="SM00387">
    <property type="entry name" value="HATPase_c"/>
    <property type="match status" value="1"/>
</dbReference>
<dbReference type="NCBIfam" id="TIGR00229">
    <property type="entry name" value="sensory_box"/>
    <property type="match status" value="2"/>
</dbReference>
<evidence type="ECO:0000256" key="6">
    <source>
        <dbReference type="ARBA" id="ARBA00023012"/>
    </source>
</evidence>
<dbReference type="InterPro" id="IPR052162">
    <property type="entry name" value="Sensor_kinase/Photoreceptor"/>
</dbReference>
<feature type="domain" description="PAC" evidence="8">
    <location>
        <begin position="100"/>
        <end position="152"/>
    </location>
</feature>